<dbReference type="Pfam" id="PF08240">
    <property type="entry name" value="ADH_N"/>
    <property type="match status" value="1"/>
</dbReference>
<dbReference type="InterPro" id="IPR036291">
    <property type="entry name" value="NAD(P)-bd_dom_sf"/>
</dbReference>
<dbReference type="InterPro" id="IPR013154">
    <property type="entry name" value="ADH-like_N"/>
</dbReference>
<evidence type="ECO:0000313" key="4">
    <source>
        <dbReference type="EMBL" id="MFD1647736.1"/>
    </source>
</evidence>
<dbReference type="EC" id="2.4.-.-" evidence="4"/>
<dbReference type="SUPFAM" id="SSF51735">
    <property type="entry name" value="NAD(P)-binding Rossmann-fold domains"/>
    <property type="match status" value="1"/>
</dbReference>
<dbReference type="GO" id="GO:0051262">
    <property type="term" value="P:protein tetramerization"/>
    <property type="evidence" value="ECO:0007669"/>
    <property type="project" value="UniProtKB-ARBA"/>
</dbReference>
<evidence type="ECO:0000259" key="3">
    <source>
        <dbReference type="Pfam" id="PF08240"/>
    </source>
</evidence>
<dbReference type="GO" id="GO:0044281">
    <property type="term" value="P:small molecule metabolic process"/>
    <property type="evidence" value="ECO:0007669"/>
    <property type="project" value="UniProtKB-ARBA"/>
</dbReference>
<keyword evidence="5" id="KW-1185">Reference proteome</keyword>
<name>A0ABD6DN08_9EURY</name>
<organism evidence="4 5">
    <name type="scientific">Haloarchaeobius litoreus</name>
    <dbReference type="NCBI Taxonomy" id="755306"/>
    <lineage>
        <taxon>Archaea</taxon>
        <taxon>Methanobacteriati</taxon>
        <taxon>Methanobacteriota</taxon>
        <taxon>Stenosarchaea group</taxon>
        <taxon>Halobacteria</taxon>
        <taxon>Halobacteriales</taxon>
        <taxon>Halorubellaceae</taxon>
        <taxon>Haloarchaeobius</taxon>
    </lineage>
</organism>
<dbReference type="Gene3D" id="3.40.50.720">
    <property type="entry name" value="NAD(P)-binding Rossmann-like Domain"/>
    <property type="match status" value="1"/>
</dbReference>
<dbReference type="InterPro" id="IPR001173">
    <property type="entry name" value="Glyco_trans_2-like"/>
</dbReference>
<dbReference type="RefSeq" id="WP_256401785.1">
    <property type="nucleotide sequence ID" value="NZ_JANHJR010000004.1"/>
</dbReference>
<dbReference type="SUPFAM" id="SSF50129">
    <property type="entry name" value="GroES-like"/>
    <property type="match status" value="1"/>
</dbReference>
<sequence>MTETSVVIRSFNEADTIERVLDAVEAQAYRDFEVVLVDSGSTDGTLDVAAPRVDTVVEIDPRDFTFGYSLNVGCDAAEGRFLAFLSAHAIPTDEHWLGPMVENLRDDDVAMTYSRQRGVESTKLPEERHFKELFPDERKVQTPPDYFANNASSAIEKSLWEQHQFDEYLTGLEDIEWAKHFMDRGYVVVYEPEACIYHIHDESWEQVFTRFEREAIAAREIGVRSPGDAVHEYARLPVDIVGDVLAAVRRGELDGETLRNVLGFRFHQRRGAATGLRAEPELQENRYEFFYGGANEHVVVSEPGVASVEREPLPAVKPNDVLLAVTHVGVSDDDLALYHGESPPVETDTYPVTPGREYVGRVVDAGANVDRVAEGEVVVGEATLHCETCEHCTNGDRGRCPDRQRLGIDVDGSYSHYLVVPSDHVHAVPSSLTHPTATLARPLATVLDGLERVGGLQNGQSRVAVLGGGLLGNLSASLLASEGSDVTVFEDRSTFRDALPSSVHARGAAAGQLTAFDLVLETGGSTASLDAAVGSAAPRVVLLGAPYPDESLTADGGAALDRDVTVATVVDPSPSQYDAALDRLTELRADGLTGQVLPFEEYERAWAAADRELRTVLSVNGR</sequence>
<dbReference type="GO" id="GO:0016616">
    <property type="term" value="F:oxidoreductase activity, acting on the CH-OH group of donors, NAD or NADP as acceptor"/>
    <property type="evidence" value="ECO:0007669"/>
    <property type="project" value="UniProtKB-ARBA"/>
</dbReference>
<dbReference type="Gene3D" id="3.90.550.10">
    <property type="entry name" value="Spore Coat Polysaccharide Biosynthesis Protein SpsA, Chain A"/>
    <property type="match status" value="1"/>
</dbReference>
<feature type="domain" description="Alcohol dehydrogenase-like N-terminal" evidence="3">
    <location>
        <begin position="317"/>
        <end position="429"/>
    </location>
</feature>
<dbReference type="PANTHER" id="PTHR43401:SF2">
    <property type="entry name" value="L-THREONINE 3-DEHYDROGENASE"/>
    <property type="match status" value="1"/>
</dbReference>
<evidence type="ECO:0000313" key="5">
    <source>
        <dbReference type="Proteomes" id="UP001597034"/>
    </source>
</evidence>
<reference evidence="4 5" key="1">
    <citation type="journal article" date="2019" name="Int. J. Syst. Evol. Microbiol.">
        <title>The Global Catalogue of Microorganisms (GCM) 10K type strain sequencing project: providing services to taxonomists for standard genome sequencing and annotation.</title>
        <authorList>
            <consortium name="The Broad Institute Genomics Platform"/>
            <consortium name="The Broad Institute Genome Sequencing Center for Infectious Disease"/>
            <person name="Wu L."/>
            <person name="Ma J."/>
        </authorList>
    </citation>
    <scope>NUCLEOTIDE SEQUENCE [LARGE SCALE GENOMIC DNA]</scope>
    <source>
        <strain evidence="4 5">CGMCC 1.10390</strain>
    </source>
</reference>
<dbReference type="EMBL" id="JBHUDO010000004">
    <property type="protein sequence ID" value="MFD1647736.1"/>
    <property type="molecule type" value="Genomic_DNA"/>
</dbReference>
<dbReference type="InterPro" id="IPR011032">
    <property type="entry name" value="GroES-like_sf"/>
</dbReference>
<evidence type="ECO:0000259" key="2">
    <source>
        <dbReference type="Pfam" id="PF00535"/>
    </source>
</evidence>
<dbReference type="Pfam" id="PF00535">
    <property type="entry name" value="Glycos_transf_2"/>
    <property type="match status" value="1"/>
</dbReference>
<dbReference type="GO" id="GO:0043168">
    <property type="term" value="F:anion binding"/>
    <property type="evidence" value="ECO:0007669"/>
    <property type="project" value="UniProtKB-ARBA"/>
</dbReference>
<dbReference type="AlphaFoldDB" id="A0ABD6DN08"/>
<dbReference type="SUPFAM" id="SSF53448">
    <property type="entry name" value="Nucleotide-diphospho-sugar transferases"/>
    <property type="match status" value="1"/>
</dbReference>
<comment type="caution">
    <text evidence="4">The sequence shown here is derived from an EMBL/GenBank/DDBJ whole genome shotgun (WGS) entry which is preliminary data.</text>
</comment>
<evidence type="ECO:0000256" key="1">
    <source>
        <dbReference type="ARBA" id="ARBA00023002"/>
    </source>
</evidence>
<accession>A0ABD6DN08</accession>
<gene>
    <name evidence="4" type="ORF">ACFSBL_18750</name>
</gene>
<dbReference type="GO" id="GO:0030554">
    <property type="term" value="F:adenyl nucleotide binding"/>
    <property type="evidence" value="ECO:0007669"/>
    <property type="project" value="UniProtKB-ARBA"/>
</dbReference>
<keyword evidence="1" id="KW-0560">Oxidoreductase</keyword>
<dbReference type="Gene3D" id="3.90.180.10">
    <property type="entry name" value="Medium-chain alcohol dehydrogenases, catalytic domain"/>
    <property type="match status" value="1"/>
</dbReference>
<protein>
    <submittedName>
        <fullName evidence="4">Glycosyltransferase</fullName>
        <ecNumber evidence="4">2.4.-.-</ecNumber>
    </submittedName>
</protein>
<dbReference type="PANTHER" id="PTHR43401">
    <property type="entry name" value="L-THREONINE 3-DEHYDROGENASE"/>
    <property type="match status" value="1"/>
</dbReference>
<dbReference type="InterPro" id="IPR029044">
    <property type="entry name" value="Nucleotide-diphossugar_trans"/>
</dbReference>
<keyword evidence="4" id="KW-0808">Transferase</keyword>
<dbReference type="CDD" id="cd00761">
    <property type="entry name" value="Glyco_tranf_GTA_type"/>
    <property type="match status" value="1"/>
</dbReference>
<keyword evidence="4" id="KW-0328">Glycosyltransferase</keyword>
<proteinExistence type="predicted"/>
<dbReference type="InterPro" id="IPR050129">
    <property type="entry name" value="Zn_alcohol_dh"/>
</dbReference>
<dbReference type="Proteomes" id="UP001597034">
    <property type="component" value="Unassembled WGS sequence"/>
</dbReference>
<feature type="domain" description="Glycosyltransferase 2-like" evidence="2">
    <location>
        <begin position="5"/>
        <end position="129"/>
    </location>
</feature>
<dbReference type="GO" id="GO:0016757">
    <property type="term" value="F:glycosyltransferase activity"/>
    <property type="evidence" value="ECO:0007669"/>
    <property type="project" value="UniProtKB-KW"/>
</dbReference>